<accession>A0A918U2P7</accession>
<dbReference type="EMBL" id="BMVU01000019">
    <property type="protein sequence ID" value="GGX82604.1"/>
    <property type="molecule type" value="Genomic_DNA"/>
</dbReference>
<sequence>MAGAREESLCPVRLLSVGILLSPVRPSGSDPARTRTRAMPRDRGGPYRNEPVTGPHSPQVPKRRRATRAWAGAADSLGSRLMAHTPQGPEGNYDPAGSTQMFRAFVDEEPQGRRQQAPSGSSGPRVGLILGVVVVVAVLAAVAWLALK</sequence>
<evidence type="ECO:0000313" key="4">
    <source>
        <dbReference type="Proteomes" id="UP000619244"/>
    </source>
</evidence>
<gene>
    <name evidence="3" type="ORF">GCM10010358_41010</name>
</gene>
<keyword evidence="2" id="KW-0812">Transmembrane</keyword>
<dbReference type="Proteomes" id="UP000619244">
    <property type="component" value="Unassembled WGS sequence"/>
</dbReference>
<name>A0A918U2P7_9ACTN</name>
<evidence type="ECO:0000256" key="1">
    <source>
        <dbReference type="SAM" id="MobiDB-lite"/>
    </source>
</evidence>
<comment type="caution">
    <text evidence="3">The sequence shown here is derived from an EMBL/GenBank/DDBJ whole genome shotgun (WGS) entry which is preliminary data.</text>
</comment>
<keyword evidence="4" id="KW-1185">Reference proteome</keyword>
<reference evidence="3" key="1">
    <citation type="journal article" date="2014" name="Int. J. Syst. Evol. Microbiol.">
        <title>Complete genome sequence of Corynebacterium casei LMG S-19264T (=DSM 44701T), isolated from a smear-ripened cheese.</title>
        <authorList>
            <consortium name="US DOE Joint Genome Institute (JGI-PGF)"/>
            <person name="Walter F."/>
            <person name="Albersmeier A."/>
            <person name="Kalinowski J."/>
            <person name="Ruckert C."/>
        </authorList>
    </citation>
    <scope>NUCLEOTIDE SEQUENCE</scope>
    <source>
        <strain evidence="3">JCM 4790</strain>
    </source>
</reference>
<feature type="transmembrane region" description="Helical" evidence="2">
    <location>
        <begin position="126"/>
        <end position="147"/>
    </location>
</feature>
<keyword evidence="2" id="KW-1133">Transmembrane helix</keyword>
<protein>
    <submittedName>
        <fullName evidence="3">Uncharacterized protein</fullName>
    </submittedName>
</protein>
<proteinExistence type="predicted"/>
<organism evidence="3 4">
    <name type="scientific">Streptomyces minutiscleroticus</name>
    <dbReference type="NCBI Taxonomy" id="68238"/>
    <lineage>
        <taxon>Bacteria</taxon>
        <taxon>Bacillati</taxon>
        <taxon>Actinomycetota</taxon>
        <taxon>Actinomycetes</taxon>
        <taxon>Kitasatosporales</taxon>
        <taxon>Streptomycetaceae</taxon>
        <taxon>Streptomyces</taxon>
    </lineage>
</organism>
<evidence type="ECO:0000256" key="2">
    <source>
        <dbReference type="SAM" id="Phobius"/>
    </source>
</evidence>
<dbReference type="AlphaFoldDB" id="A0A918U2P7"/>
<keyword evidence="2" id="KW-0472">Membrane</keyword>
<reference evidence="3" key="2">
    <citation type="submission" date="2020-09" db="EMBL/GenBank/DDBJ databases">
        <authorList>
            <person name="Sun Q."/>
            <person name="Ohkuma M."/>
        </authorList>
    </citation>
    <scope>NUCLEOTIDE SEQUENCE</scope>
    <source>
        <strain evidence="3">JCM 4790</strain>
    </source>
</reference>
<feature type="region of interest" description="Disordered" evidence="1">
    <location>
        <begin position="22"/>
        <end position="71"/>
    </location>
</feature>
<evidence type="ECO:0000313" key="3">
    <source>
        <dbReference type="EMBL" id="GGX82604.1"/>
    </source>
</evidence>